<sequence length="346" mass="39885">MDNTQYAQRLLSLLAQGATLCATDRKKAFPLLQRASALLWRLEPGRSPVTTITLEHKLNLPIEQWLPEAIRADYSGPLLCSNMASQTCNEMMLELNARQLWETIQARVNRVKQACRLRSDGDTLYRNFRLFLIEHGVIAPSQARDVFVPLNLSLSDFYEPIPLHLRHNGLLYLCPECHWPLNTQRHEVSCDSAWCRDKKSLFLRDGTKLVNRVNNSHLEGQDAQERLMLNPALWKFTLQPGLLELSLAHALTERGYEVELWPNVDRTDLRIRIGQSTQDIDAKVWVSAHELAKHIEQIPSHLPRWIVIPDYQKQNIPLLREHCPMGVRVFTQSQCVQEVQKHASPF</sequence>
<protein>
    <recommendedName>
        <fullName evidence="1">REase associating with pPIWI RE domain-containing protein</fullName>
    </recommendedName>
</protein>
<proteinExistence type="predicted"/>
<feature type="domain" description="REase associating with pPIWI RE" evidence="1">
    <location>
        <begin position="241"/>
        <end position="343"/>
    </location>
</feature>
<reference evidence="2" key="2">
    <citation type="submission" date="2015-06" db="EMBL/GenBank/DDBJ databases">
        <authorList>
            <person name="Radhakrishnan R."/>
            <person name="Underwood A."/>
            <person name="Al-Shahib A."/>
        </authorList>
    </citation>
    <scope>NUCLEOTIDE SEQUENCE</scope>
    <source>
        <strain evidence="2">P19_London_7_VIM_2_05_10</strain>
    </source>
</reference>
<reference evidence="4" key="1">
    <citation type="submission" date="2015-06" db="EMBL/GenBank/DDBJ databases">
        <authorList>
            <person name="Radhakrishnan Rajesh"/>
            <person name="Underwood Anthony"/>
            <person name="Al-Shahib Ali"/>
        </authorList>
    </citation>
    <scope>NUCLEOTIDE SEQUENCE [LARGE SCALE GENOMIC DNA]</scope>
    <source>
        <strain evidence="4">P19_London_7_VIM_2_05_10</strain>
    </source>
</reference>
<name>A0A0F6RUK6_PSEAI</name>
<dbReference type="Proteomes" id="UP000045039">
    <property type="component" value="Unassembled WGS sequence"/>
</dbReference>
<evidence type="ECO:0000313" key="2">
    <source>
        <dbReference type="EMBL" id="CRP43763.1"/>
    </source>
</evidence>
<evidence type="ECO:0000259" key="1">
    <source>
        <dbReference type="Pfam" id="PF18154"/>
    </source>
</evidence>
<comment type="caution">
    <text evidence="3">The sequence shown here is derived from an EMBL/GenBank/DDBJ whole genome shotgun (WGS) entry which is preliminary data.</text>
</comment>
<evidence type="ECO:0000313" key="4">
    <source>
        <dbReference type="Proteomes" id="UP000045039"/>
    </source>
</evidence>
<dbReference type="InterPro" id="IPR040828">
    <property type="entry name" value="pPIWI_RE_REase"/>
</dbReference>
<dbReference type="Proteomes" id="UP000644192">
    <property type="component" value="Unassembled WGS sequence"/>
</dbReference>
<evidence type="ECO:0000313" key="5">
    <source>
        <dbReference type="Proteomes" id="UP000644192"/>
    </source>
</evidence>
<dbReference type="EMBL" id="WXZT01000038">
    <property type="protein sequence ID" value="MZZ16963.1"/>
    <property type="molecule type" value="Genomic_DNA"/>
</dbReference>
<reference evidence="3" key="3">
    <citation type="submission" date="2020-01" db="EMBL/GenBank/DDBJ databases">
        <title>Bacteria Cultured from War Wounds Associated with the Conflict in Eastern Ukraine.</title>
        <authorList>
            <person name="Snesrud E."/>
            <person name="Galac M.R."/>
            <person name="Mc Gann P."/>
            <person name="Valentine K."/>
            <person name="Viacheslav K."/>
        </authorList>
    </citation>
    <scope>NUCLEOTIDE SEQUENCE</scope>
    <source>
        <strain evidence="3">VNMU148</strain>
    </source>
</reference>
<dbReference type="RefSeq" id="WP_024928871.1">
    <property type="nucleotide sequence ID" value="NZ_CAADLZ010000200.1"/>
</dbReference>
<dbReference type="AlphaFoldDB" id="A0A0F6RUK6"/>
<gene>
    <name evidence="3" type="ORF">GUL26_32350</name>
    <name evidence="2" type="ORF">PAERUG_P19_London_7_VIM_2_05_10_04461</name>
</gene>
<dbReference type="EMBL" id="CVVU01000222">
    <property type="protein sequence ID" value="CRP43763.1"/>
    <property type="molecule type" value="Genomic_DNA"/>
</dbReference>
<evidence type="ECO:0000313" key="3">
    <source>
        <dbReference type="EMBL" id="MZZ16963.1"/>
    </source>
</evidence>
<accession>A0A0F6RUK6</accession>
<dbReference type="Pfam" id="PF18154">
    <property type="entry name" value="pPIWI_RE_REase"/>
    <property type="match status" value="1"/>
</dbReference>
<organism evidence="3 5">
    <name type="scientific">Pseudomonas aeruginosa</name>
    <dbReference type="NCBI Taxonomy" id="287"/>
    <lineage>
        <taxon>Bacteria</taxon>
        <taxon>Pseudomonadati</taxon>
        <taxon>Pseudomonadota</taxon>
        <taxon>Gammaproteobacteria</taxon>
        <taxon>Pseudomonadales</taxon>
        <taxon>Pseudomonadaceae</taxon>
        <taxon>Pseudomonas</taxon>
    </lineage>
</organism>